<dbReference type="Ensembl" id="ENSSORT00005053799.1">
    <property type="protein sequence ID" value="ENSSORP00005052551.1"/>
    <property type="gene ID" value="ENSSORG00005023108.1"/>
</dbReference>
<dbReference type="Gene3D" id="1.10.950.10">
    <property type="entry name" value="Villin headpiece domain"/>
    <property type="match status" value="1"/>
</dbReference>
<evidence type="ECO:0000313" key="10">
    <source>
        <dbReference type="Ensembl" id="ENSSORP00005052551.1"/>
    </source>
</evidence>
<dbReference type="CDD" id="cd11290">
    <property type="entry name" value="gelsolin_S1_like"/>
    <property type="match status" value="1"/>
</dbReference>
<comment type="similarity">
    <text evidence="2">Belongs to the villin/gelsolin family.</text>
</comment>
<dbReference type="SUPFAM" id="SSF47050">
    <property type="entry name" value="VHP, Villin headpiece domain"/>
    <property type="match status" value="1"/>
</dbReference>
<dbReference type="CDD" id="cd11292">
    <property type="entry name" value="gelsolin_S3_like"/>
    <property type="match status" value="1"/>
</dbReference>
<name>A0A673CAF5_9TELE</name>
<dbReference type="InterPro" id="IPR007122">
    <property type="entry name" value="Villin/Gelsolin"/>
</dbReference>
<dbReference type="GO" id="GO:0005546">
    <property type="term" value="F:phosphatidylinositol-4,5-bisphosphate binding"/>
    <property type="evidence" value="ECO:0007669"/>
    <property type="project" value="TreeGrafter"/>
</dbReference>
<evidence type="ECO:0000256" key="6">
    <source>
        <dbReference type="ARBA" id="ARBA00022837"/>
    </source>
</evidence>
<keyword evidence="5" id="KW-0677">Repeat</keyword>
<dbReference type="CDD" id="cd11289">
    <property type="entry name" value="gelsolin_S2_like"/>
    <property type="match status" value="1"/>
</dbReference>
<dbReference type="GO" id="GO:0051016">
    <property type="term" value="P:barbed-end actin filament capping"/>
    <property type="evidence" value="ECO:0007669"/>
    <property type="project" value="TreeGrafter"/>
</dbReference>
<dbReference type="Proteomes" id="UP000472271">
    <property type="component" value="Chromosome 20"/>
</dbReference>
<dbReference type="InterPro" id="IPR036180">
    <property type="entry name" value="Gelsolin-like_dom_sf"/>
</dbReference>
<keyword evidence="4" id="KW-0963">Cytoplasm</keyword>
<dbReference type="GO" id="GO:0051014">
    <property type="term" value="P:actin filament severing"/>
    <property type="evidence" value="ECO:0007669"/>
    <property type="project" value="TreeGrafter"/>
</dbReference>
<dbReference type="GO" id="GO:0005737">
    <property type="term" value="C:cytoplasm"/>
    <property type="evidence" value="ECO:0007669"/>
    <property type="project" value="TreeGrafter"/>
</dbReference>
<evidence type="ECO:0000256" key="3">
    <source>
        <dbReference type="ARBA" id="ARBA00022467"/>
    </source>
</evidence>
<gene>
    <name evidence="10" type="primary">vill</name>
</gene>
<dbReference type="Gene3D" id="3.40.20.10">
    <property type="entry name" value="Severin"/>
    <property type="match status" value="6"/>
</dbReference>
<dbReference type="FunFam" id="3.40.20.10:FF:000001">
    <property type="entry name" value="Gelsolin"/>
    <property type="match status" value="1"/>
</dbReference>
<feature type="domain" description="HP" evidence="9">
    <location>
        <begin position="678"/>
        <end position="744"/>
    </location>
</feature>
<reference evidence="10" key="2">
    <citation type="submission" date="2025-08" db="UniProtKB">
        <authorList>
            <consortium name="Ensembl"/>
        </authorList>
    </citation>
    <scope>IDENTIFICATION</scope>
</reference>
<dbReference type="GO" id="GO:0051015">
    <property type="term" value="F:actin filament binding"/>
    <property type="evidence" value="ECO:0007669"/>
    <property type="project" value="InterPro"/>
</dbReference>
<dbReference type="GO" id="GO:0008154">
    <property type="term" value="P:actin polymerization or depolymerization"/>
    <property type="evidence" value="ECO:0007669"/>
    <property type="project" value="TreeGrafter"/>
</dbReference>
<dbReference type="PRINTS" id="PR00597">
    <property type="entry name" value="GELSOLIN"/>
</dbReference>
<protein>
    <submittedName>
        <fullName evidence="10">Villin-like</fullName>
    </submittedName>
</protein>
<dbReference type="AlphaFoldDB" id="A0A673CAF5"/>
<dbReference type="InterPro" id="IPR036886">
    <property type="entry name" value="Villin_headpiece_dom_sf"/>
</dbReference>
<dbReference type="Pfam" id="PF00626">
    <property type="entry name" value="Gelsolin"/>
    <property type="match status" value="6"/>
</dbReference>
<dbReference type="CDD" id="cd11293">
    <property type="entry name" value="gelsolin_S4_like"/>
    <property type="match status" value="1"/>
</dbReference>
<keyword evidence="7" id="KW-0009">Actin-binding</keyword>
<dbReference type="GO" id="GO:0015629">
    <property type="term" value="C:actin cytoskeleton"/>
    <property type="evidence" value="ECO:0007669"/>
    <property type="project" value="TreeGrafter"/>
</dbReference>
<keyword evidence="8" id="KW-0206">Cytoskeleton</keyword>
<dbReference type="PANTHER" id="PTHR11977">
    <property type="entry name" value="VILLIN"/>
    <property type="match status" value="1"/>
</dbReference>
<dbReference type="FunFam" id="3.40.20.10:FF:000002">
    <property type="entry name" value="Gelsolin"/>
    <property type="match status" value="1"/>
</dbReference>
<dbReference type="CDD" id="cd11291">
    <property type="entry name" value="gelsolin_S6_like"/>
    <property type="match status" value="1"/>
</dbReference>
<evidence type="ECO:0000256" key="7">
    <source>
        <dbReference type="ARBA" id="ARBA00023203"/>
    </source>
</evidence>
<evidence type="ECO:0000256" key="8">
    <source>
        <dbReference type="ARBA" id="ARBA00023212"/>
    </source>
</evidence>
<dbReference type="PROSITE" id="PS51089">
    <property type="entry name" value="HP"/>
    <property type="match status" value="1"/>
</dbReference>
<evidence type="ECO:0000256" key="4">
    <source>
        <dbReference type="ARBA" id="ARBA00022490"/>
    </source>
</evidence>
<dbReference type="SMART" id="SM00153">
    <property type="entry name" value="VHP"/>
    <property type="match status" value="1"/>
</dbReference>
<proteinExistence type="inferred from homology"/>
<keyword evidence="11" id="KW-1185">Reference proteome</keyword>
<evidence type="ECO:0000256" key="5">
    <source>
        <dbReference type="ARBA" id="ARBA00022737"/>
    </source>
</evidence>
<dbReference type="SUPFAM" id="SSF55753">
    <property type="entry name" value="Actin depolymerizing proteins"/>
    <property type="match status" value="5"/>
</dbReference>
<dbReference type="FunFam" id="3.40.20.10:FF:000027">
    <property type="entry name" value="Villin 1"/>
    <property type="match status" value="1"/>
</dbReference>
<dbReference type="PANTHER" id="PTHR11977:SF30">
    <property type="entry name" value="VILLIN-LIKE PROTEIN"/>
    <property type="match status" value="1"/>
</dbReference>
<evidence type="ECO:0000313" key="11">
    <source>
        <dbReference type="Proteomes" id="UP000472271"/>
    </source>
</evidence>
<dbReference type="InterPro" id="IPR003128">
    <property type="entry name" value="Villin_headpiece"/>
</dbReference>
<dbReference type="SMART" id="SM00262">
    <property type="entry name" value="GEL"/>
    <property type="match status" value="6"/>
</dbReference>
<dbReference type="Pfam" id="PF02209">
    <property type="entry name" value="VHP"/>
    <property type="match status" value="1"/>
</dbReference>
<evidence type="ECO:0000259" key="9">
    <source>
        <dbReference type="PROSITE" id="PS51089"/>
    </source>
</evidence>
<comment type="subcellular location">
    <subcellularLocation>
        <location evidence="1">Cytoplasm</location>
        <location evidence="1">Cytoskeleton</location>
    </subcellularLocation>
</comment>
<accession>A0A673CAF5</accession>
<reference evidence="10" key="3">
    <citation type="submission" date="2025-09" db="UniProtKB">
        <authorList>
            <consortium name="Ensembl"/>
        </authorList>
    </citation>
    <scope>IDENTIFICATION</scope>
</reference>
<sequence>MSDDSKDTFRNVKQKPGLQMWTINNMQMVPVPAQAFGNFFEGDCYIILYVSSAQTADIHYWIGNTSSQDEQGAAAIYVTQLDEYLGGSPVQHREVQGYESPRFKGYFKNGLIYKKGGVASGFKHVDTNAYNVLRLLHVRGRKHVTATEVEVSWNSFNKGDIFLLDVGKAIVQWNGPQSNRREKLKAVLLAQDIRDRERGGRAQIGVVEGGDEADSPELMKIMMSVLGQRTGQIKEAIPDDKPDEVQNSSVRLYHVFENSGNLVVQEVATQPLTQDLLRSSDCYIADQKGSCVMVWKGKSATKEERREALNRALGFIKAKNYPTSTKVEVMAEGGESAMFKHLFKSWREKGQTQGLGTTYSVKFDVMELHARPELAAKQRMVDDASGDVKVWRIENLELADVDPSTYGQFYGGDCYLVLYTYQRSNQPQYVLYMWQGCHATKDEITASAYQAVNIDNKYNGTPVQVRVVMGKEPRHFLAIFKGKLIIFEVKFSFFKGARLFQVRGTNELNTKATEVMARATSLNTNDVFLLKTNQICYLWYGKGCSGDERVMGRAMSDVLSKQDKQVVMEGQEPAEFWVALGGKAPYASDKRLQREEPPHSPRLFECSNQTGRFRMTEVDDFAQCDLDEEDVMLLDTWEEIFLWVGNLANQYETKEAWNSAQEYLRTHPAGRDPDTPTIFVKQGYEPPTFTGWFNAWDPHKWSVSTSVEYLSDVDFENLLGTSRLDFQRLPKWRQNDLKKKAGLF</sequence>
<dbReference type="InterPro" id="IPR029006">
    <property type="entry name" value="ADF-H/Gelsolin-like_dom_sf"/>
</dbReference>
<dbReference type="SUPFAM" id="SSF82754">
    <property type="entry name" value="C-terminal, gelsolin-like domain of Sec23/24"/>
    <property type="match status" value="1"/>
</dbReference>
<evidence type="ECO:0000256" key="1">
    <source>
        <dbReference type="ARBA" id="ARBA00004245"/>
    </source>
</evidence>
<dbReference type="CDD" id="cd11288">
    <property type="entry name" value="gelsolin_S5_like"/>
    <property type="match status" value="1"/>
</dbReference>
<keyword evidence="6" id="KW-0106">Calcium</keyword>
<dbReference type="FunFam" id="3.40.20.10:FF:000004">
    <property type="entry name" value="Gelsolin"/>
    <property type="match status" value="1"/>
</dbReference>
<organism evidence="10 11">
    <name type="scientific">Sphaeramia orbicularis</name>
    <name type="common">orbiculate cardinalfish</name>
    <dbReference type="NCBI Taxonomy" id="375764"/>
    <lineage>
        <taxon>Eukaryota</taxon>
        <taxon>Metazoa</taxon>
        <taxon>Chordata</taxon>
        <taxon>Craniata</taxon>
        <taxon>Vertebrata</taxon>
        <taxon>Euteleostomi</taxon>
        <taxon>Actinopterygii</taxon>
        <taxon>Neopterygii</taxon>
        <taxon>Teleostei</taxon>
        <taxon>Neoteleostei</taxon>
        <taxon>Acanthomorphata</taxon>
        <taxon>Gobiaria</taxon>
        <taxon>Kurtiformes</taxon>
        <taxon>Apogonoidei</taxon>
        <taxon>Apogonidae</taxon>
        <taxon>Apogoninae</taxon>
        <taxon>Sphaeramia</taxon>
    </lineage>
</organism>
<evidence type="ECO:0000256" key="2">
    <source>
        <dbReference type="ARBA" id="ARBA00008418"/>
    </source>
</evidence>
<dbReference type="InterPro" id="IPR007123">
    <property type="entry name" value="Gelsolin-like_dom"/>
</dbReference>
<reference evidence="10" key="1">
    <citation type="submission" date="2019-06" db="EMBL/GenBank/DDBJ databases">
        <authorList>
            <consortium name="Wellcome Sanger Institute Data Sharing"/>
        </authorList>
    </citation>
    <scope>NUCLEOTIDE SEQUENCE [LARGE SCALE GENOMIC DNA]</scope>
</reference>
<dbReference type="FunFam" id="3.40.20.10:FF:000005">
    <property type="entry name" value="Gelsolin"/>
    <property type="match status" value="1"/>
</dbReference>
<keyword evidence="3" id="KW-0117">Actin capping</keyword>